<feature type="transmembrane region" description="Helical" evidence="5">
    <location>
        <begin position="48"/>
        <end position="67"/>
    </location>
</feature>
<feature type="transmembrane region" description="Helical" evidence="5">
    <location>
        <begin position="340"/>
        <end position="365"/>
    </location>
</feature>
<feature type="transmembrane region" description="Helical" evidence="5">
    <location>
        <begin position="12"/>
        <end position="28"/>
    </location>
</feature>
<reference evidence="6" key="1">
    <citation type="submission" date="2020-05" db="EMBL/GenBank/DDBJ databases">
        <authorList>
            <person name="Chiriac C."/>
            <person name="Salcher M."/>
            <person name="Ghai R."/>
            <person name="Kavagutti S V."/>
        </authorList>
    </citation>
    <scope>NUCLEOTIDE SEQUENCE</scope>
</reference>
<keyword evidence="4 5" id="KW-0472">Membrane</keyword>
<dbReference type="InterPro" id="IPR036259">
    <property type="entry name" value="MFS_trans_sf"/>
</dbReference>
<feature type="transmembrane region" description="Helical" evidence="5">
    <location>
        <begin position="74"/>
        <end position="92"/>
    </location>
</feature>
<feature type="transmembrane region" description="Helical" evidence="5">
    <location>
        <begin position="208"/>
        <end position="226"/>
    </location>
</feature>
<dbReference type="Pfam" id="PF07690">
    <property type="entry name" value="MFS_1"/>
    <property type="match status" value="1"/>
</dbReference>
<feature type="transmembrane region" description="Helical" evidence="5">
    <location>
        <begin position="138"/>
        <end position="158"/>
    </location>
</feature>
<dbReference type="Gene3D" id="1.20.1250.20">
    <property type="entry name" value="MFS general substrate transporter like domains"/>
    <property type="match status" value="1"/>
</dbReference>
<dbReference type="InterPro" id="IPR011701">
    <property type="entry name" value="MFS"/>
</dbReference>
<protein>
    <submittedName>
        <fullName evidence="6">Unannotated protein</fullName>
    </submittedName>
</protein>
<accession>A0A6J6G6C8</accession>
<evidence type="ECO:0000256" key="1">
    <source>
        <dbReference type="ARBA" id="ARBA00004141"/>
    </source>
</evidence>
<dbReference type="GO" id="GO:0022857">
    <property type="term" value="F:transmembrane transporter activity"/>
    <property type="evidence" value="ECO:0007669"/>
    <property type="project" value="InterPro"/>
</dbReference>
<feature type="transmembrane region" description="Helical" evidence="5">
    <location>
        <begin position="164"/>
        <end position="187"/>
    </location>
</feature>
<dbReference type="InterPro" id="IPR051788">
    <property type="entry name" value="MFS_Transporter"/>
</dbReference>
<dbReference type="GO" id="GO:0016020">
    <property type="term" value="C:membrane"/>
    <property type="evidence" value="ECO:0007669"/>
    <property type="project" value="UniProtKB-SubCell"/>
</dbReference>
<evidence type="ECO:0000313" key="6">
    <source>
        <dbReference type="EMBL" id="CAB4594893.1"/>
    </source>
</evidence>
<gene>
    <name evidence="6" type="ORF">UFOPK1775_00827</name>
</gene>
<evidence type="ECO:0000256" key="4">
    <source>
        <dbReference type="ARBA" id="ARBA00023136"/>
    </source>
</evidence>
<feature type="transmembrane region" description="Helical" evidence="5">
    <location>
        <begin position="303"/>
        <end position="328"/>
    </location>
</feature>
<keyword evidence="2 5" id="KW-0812">Transmembrane</keyword>
<dbReference type="EMBL" id="CAEZUB010000111">
    <property type="protein sequence ID" value="CAB4594893.1"/>
    <property type="molecule type" value="Genomic_DNA"/>
</dbReference>
<dbReference type="AlphaFoldDB" id="A0A6J6G6C8"/>
<comment type="subcellular location">
    <subcellularLocation>
        <location evidence="1">Membrane</location>
        <topology evidence="1">Multi-pass membrane protein</topology>
    </subcellularLocation>
</comment>
<name>A0A6J6G6C8_9ZZZZ</name>
<evidence type="ECO:0000256" key="2">
    <source>
        <dbReference type="ARBA" id="ARBA00022692"/>
    </source>
</evidence>
<feature type="transmembrane region" description="Helical" evidence="5">
    <location>
        <begin position="371"/>
        <end position="389"/>
    </location>
</feature>
<feature type="transmembrane region" description="Helical" evidence="5">
    <location>
        <begin position="98"/>
        <end position="117"/>
    </location>
</feature>
<feature type="transmembrane region" description="Helical" evidence="5">
    <location>
        <begin position="238"/>
        <end position="258"/>
    </location>
</feature>
<feature type="transmembrane region" description="Helical" evidence="5">
    <location>
        <begin position="278"/>
        <end position="297"/>
    </location>
</feature>
<evidence type="ECO:0000256" key="5">
    <source>
        <dbReference type="SAM" id="Phobius"/>
    </source>
</evidence>
<dbReference type="SUPFAM" id="SSF103473">
    <property type="entry name" value="MFS general substrate transporter"/>
    <property type="match status" value="1"/>
</dbReference>
<organism evidence="6">
    <name type="scientific">freshwater metagenome</name>
    <dbReference type="NCBI Taxonomy" id="449393"/>
    <lineage>
        <taxon>unclassified sequences</taxon>
        <taxon>metagenomes</taxon>
        <taxon>ecological metagenomes</taxon>
    </lineage>
</organism>
<evidence type="ECO:0000256" key="3">
    <source>
        <dbReference type="ARBA" id="ARBA00022989"/>
    </source>
</evidence>
<proteinExistence type="predicted"/>
<dbReference type="PANTHER" id="PTHR23514">
    <property type="entry name" value="BYPASS OF STOP CODON PROTEIN 6"/>
    <property type="match status" value="1"/>
</dbReference>
<dbReference type="PANTHER" id="PTHR23514:SF13">
    <property type="entry name" value="INNER MEMBRANE PROTEIN YBJJ"/>
    <property type="match status" value="1"/>
</dbReference>
<keyword evidence="3 5" id="KW-1133">Transmembrane helix</keyword>
<sequence>MRTISPKSEYRQLQLLFFVFAIFIMAWVPRFPEVKANLGLSNGQFGTLISTGALGSLASLFLTGHIVHKFGTKIVILSNTALLTLSYIAITQTKSPSLFLIFNIGLGWGISGYHIAVNAQAFHSMERVKDLTISRLHGMWALGALSTAIFSGLIVGHVGLALHIGGITVAMAFIVFASVYKLSPVLIKANEDKEEHLPIRTLVTSFRVDWLVSGGLLCAVFLEFSTGDWSAIFTKERIGVSAGLAALPYIFFMIAMIAGRLGANRITKRFHIHHTVRFLALVGGIGFLFFLAVAVNIPSEHKYWALMSTCVAFAFAGAGSSLMAPTFYTAGNKRSNLPSAVVVGQMGVVNNIAVFLLKACVAWTAQFSGSLAIALTIPALMLVLTAYFARVLKVD</sequence>